<evidence type="ECO:0000256" key="1">
    <source>
        <dbReference type="SAM" id="Phobius"/>
    </source>
</evidence>
<dbReference type="InterPro" id="IPR043717">
    <property type="entry name" value="DUF5658"/>
</dbReference>
<evidence type="ECO:0000259" key="2">
    <source>
        <dbReference type="Pfam" id="PF18902"/>
    </source>
</evidence>
<dbReference type="KEGG" id="vg:26131617"/>
<dbReference type="Pfam" id="PF18902">
    <property type="entry name" value="DUF5658"/>
    <property type="match status" value="1"/>
</dbReference>
<dbReference type="EMBL" id="HE580237">
    <property type="protein sequence ID" value="CCD22161.1"/>
    <property type="molecule type" value="Genomic_DNA"/>
</dbReference>
<dbReference type="GeneID" id="26131617"/>
<organismHost>
    <name type="scientific">Aeropyrum pernix</name>
    <dbReference type="NCBI Taxonomy" id="56636"/>
</organismHost>
<organism evidence="3 4">
    <name type="scientific">Aeropyrum pernix ovoid virus 1</name>
    <name type="common">APOV1</name>
    <dbReference type="NCBI Taxonomy" id="1032474"/>
    <lineage>
        <taxon>Viruses</taxon>
        <taxon>Viruses incertae sedis</taxon>
        <taxon>Guttaviridae</taxon>
        <taxon>Betaguttavirus</taxon>
    </lineage>
</organism>
<dbReference type="Proteomes" id="UP000008911">
    <property type="component" value="Segment"/>
</dbReference>
<keyword evidence="4" id="KW-1185">Reference proteome</keyword>
<keyword evidence="1" id="KW-1133">Transmembrane helix</keyword>
<keyword evidence="1" id="KW-0812">Transmembrane</keyword>
<protein>
    <recommendedName>
        <fullName evidence="2">DUF5658 domain-containing protein</fullName>
    </recommendedName>
</protein>
<accession>G3CAW2</accession>
<reference evidence="3 4" key="1">
    <citation type="journal article" date="2011" name="J. Bacteriol.">
        <title>Provirus Induction in Hyperthermophilic Archaea: Characterization of Aeropyrum pernix Spindle-Shaped Virus 1 and Aeropyrum pernix Ovoid Virus 1.</title>
        <authorList>
            <person name="Mochizuki T."/>
            <person name="Sako Y."/>
            <person name="Prangishvili D."/>
        </authorList>
    </citation>
    <scope>NUCLEOTIDE SEQUENCE [LARGE SCALE GENOMIC DNA]</scope>
</reference>
<keyword evidence="1" id="KW-0472">Membrane</keyword>
<feature type="transmembrane region" description="Helical" evidence="1">
    <location>
        <begin position="71"/>
        <end position="90"/>
    </location>
</feature>
<evidence type="ECO:0000313" key="4">
    <source>
        <dbReference type="Proteomes" id="UP000008911"/>
    </source>
</evidence>
<proteinExistence type="predicted"/>
<feature type="domain" description="DUF5658" evidence="2">
    <location>
        <begin position="12"/>
        <end position="96"/>
    </location>
</feature>
<sequence>MEARARLAWLLWLLLLQALDAATTVLAVRAGAVELNPLVRLLLESPWALLTAKLLAGWAVWLLAGGSRAAMLLVSALYIQAVAANTLSLLKSWVVLSSMF</sequence>
<evidence type="ECO:0000313" key="3">
    <source>
        <dbReference type="EMBL" id="CCD22161.1"/>
    </source>
</evidence>
<dbReference type="RefSeq" id="YP_009177671.1">
    <property type="nucleotide sequence ID" value="NC_028256.1"/>
</dbReference>
<feature type="transmembrane region" description="Helical" evidence="1">
    <location>
        <begin position="46"/>
        <end position="64"/>
    </location>
</feature>
<name>G3CAW2_APOV1</name>